<reference evidence="2 3" key="1">
    <citation type="submission" date="2018-09" db="EMBL/GenBank/DDBJ databases">
        <title>Paenibacillus aracenensis nov. sp. isolated from a cave in southern Spain.</title>
        <authorList>
            <person name="Jurado V."/>
            <person name="Gutierrez-Patricio S."/>
            <person name="Gonzalez-Pimentel J.L."/>
            <person name="Miller A.Z."/>
            <person name="Laiz L."/>
            <person name="Saiz-Jimenez C."/>
        </authorList>
    </citation>
    <scope>NUCLEOTIDE SEQUENCE [LARGE SCALE GENOMIC DNA]</scope>
    <source>
        <strain evidence="2 3">JCM 19203</strain>
    </source>
</reference>
<accession>A0A3A6PKZ4</accession>
<protein>
    <submittedName>
        <fullName evidence="2">Uncharacterized protein</fullName>
    </submittedName>
</protein>
<evidence type="ECO:0000313" key="3">
    <source>
        <dbReference type="Proteomes" id="UP000267798"/>
    </source>
</evidence>
<keyword evidence="3" id="KW-1185">Reference proteome</keyword>
<dbReference type="EMBL" id="QXQB01000001">
    <property type="protein sequence ID" value="RJX41040.1"/>
    <property type="molecule type" value="Genomic_DNA"/>
</dbReference>
<feature type="transmembrane region" description="Helical" evidence="1">
    <location>
        <begin position="22"/>
        <end position="39"/>
    </location>
</feature>
<sequence>MNQFAGAIEFDRIENFISAKPFAILLIAVFVYAIIFFFASKVIPKLLLRPIAVGGVLLIFVLWFWFMFFK</sequence>
<gene>
    <name evidence="2" type="ORF">D3P09_03240</name>
</gene>
<keyword evidence="1" id="KW-0812">Transmembrane</keyword>
<dbReference type="Proteomes" id="UP000267798">
    <property type="component" value="Unassembled WGS sequence"/>
</dbReference>
<organism evidence="2 3">
    <name type="scientific">Paenibacillus pinisoli</name>
    <dbReference type="NCBI Taxonomy" id="1276110"/>
    <lineage>
        <taxon>Bacteria</taxon>
        <taxon>Bacillati</taxon>
        <taxon>Bacillota</taxon>
        <taxon>Bacilli</taxon>
        <taxon>Bacillales</taxon>
        <taxon>Paenibacillaceae</taxon>
        <taxon>Paenibacillus</taxon>
    </lineage>
</organism>
<comment type="caution">
    <text evidence="2">The sequence shown here is derived from an EMBL/GenBank/DDBJ whole genome shotgun (WGS) entry which is preliminary data.</text>
</comment>
<dbReference type="AlphaFoldDB" id="A0A3A6PKZ4"/>
<keyword evidence="1" id="KW-0472">Membrane</keyword>
<evidence type="ECO:0000256" key="1">
    <source>
        <dbReference type="SAM" id="Phobius"/>
    </source>
</evidence>
<evidence type="ECO:0000313" key="2">
    <source>
        <dbReference type="EMBL" id="RJX41040.1"/>
    </source>
</evidence>
<keyword evidence="1" id="KW-1133">Transmembrane helix</keyword>
<name>A0A3A6PKZ4_9BACL</name>
<proteinExistence type="predicted"/>
<feature type="transmembrane region" description="Helical" evidence="1">
    <location>
        <begin position="46"/>
        <end position="68"/>
    </location>
</feature>